<accession>A0A7Z0CI48</accession>
<gene>
    <name evidence="5" type="ORF">BKA03_002300</name>
</gene>
<dbReference type="AlphaFoldDB" id="A0A7Z0CI48"/>
<comment type="caution">
    <text evidence="5">The sequence shown here is derived from an EMBL/GenBank/DDBJ whole genome shotgun (WGS) entry which is preliminary data.</text>
</comment>
<evidence type="ECO:0000313" key="6">
    <source>
        <dbReference type="Proteomes" id="UP000547973"/>
    </source>
</evidence>
<dbReference type="Pfam" id="PF08220">
    <property type="entry name" value="HTH_DeoR"/>
    <property type="match status" value="1"/>
</dbReference>
<dbReference type="PROSITE" id="PS51000">
    <property type="entry name" value="HTH_DEOR_2"/>
    <property type="match status" value="1"/>
</dbReference>
<dbReference type="InterPro" id="IPR028082">
    <property type="entry name" value="Peripla_BP_I"/>
</dbReference>
<evidence type="ECO:0000256" key="3">
    <source>
        <dbReference type="ARBA" id="ARBA00023163"/>
    </source>
</evidence>
<dbReference type="PROSITE" id="PS00894">
    <property type="entry name" value="HTH_DEOR_1"/>
    <property type="match status" value="1"/>
</dbReference>
<dbReference type="Pfam" id="PF13377">
    <property type="entry name" value="Peripla_BP_3"/>
    <property type="match status" value="1"/>
</dbReference>
<evidence type="ECO:0000313" key="5">
    <source>
        <dbReference type="EMBL" id="NYI42181.1"/>
    </source>
</evidence>
<feature type="domain" description="HTH deoR-type" evidence="4">
    <location>
        <begin position="11"/>
        <end position="66"/>
    </location>
</feature>
<keyword evidence="1" id="KW-0805">Transcription regulation</keyword>
<dbReference type="SUPFAM" id="SSF46785">
    <property type="entry name" value="Winged helix' DNA-binding domain"/>
    <property type="match status" value="1"/>
</dbReference>
<dbReference type="InterPro" id="IPR018356">
    <property type="entry name" value="Tscrpt_reg_HTH_DeoR_CS"/>
</dbReference>
<dbReference type="GO" id="GO:0003700">
    <property type="term" value="F:DNA-binding transcription factor activity"/>
    <property type="evidence" value="ECO:0007669"/>
    <property type="project" value="InterPro"/>
</dbReference>
<sequence>MSGAEPRSVLAEARRNELLSILAIEGVVRISDLAERLNVTPMTLRRDVTAMADQGLLRRVHGGAAAVDQEPAAADEPPAKAHATPIGILVPSMDYYWPGVIRGAEETAARLGIRLVLRGSSYEADDMQPQLERLLERNHVRGVVVAPNMAAAHTHEALEWLTKTGVPVVLVERSAAVGPLHTTLESVMSDHPQGAELALRHLASLGHRRVGLAADMKSPHSNLVRRGWHEARLELDLSREATVDHELPEPASPGWDDAADRFLDECESRGITGLLIHADAAATAIVQRWESRGHSVPGDLSVIAYDDEFAGLFTPRLTAIRPPRLSLGRTAIELLSARLADPRRPAHRVIITPSLRIRESTTPPP</sequence>
<name>A0A7Z0CI48_9MICO</name>
<reference evidence="5 6" key="1">
    <citation type="submission" date="2020-07" db="EMBL/GenBank/DDBJ databases">
        <title>Sequencing the genomes of 1000 actinobacteria strains.</title>
        <authorList>
            <person name="Klenk H.-P."/>
        </authorList>
    </citation>
    <scope>NUCLEOTIDE SEQUENCE [LARGE SCALE GENOMIC DNA]</scope>
    <source>
        <strain evidence="5 6">DSM 19970</strain>
    </source>
</reference>
<evidence type="ECO:0000256" key="1">
    <source>
        <dbReference type="ARBA" id="ARBA00023015"/>
    </source>
</evidence>
<evidence type="ECO:0000259" key="4">
    <source>
        <dbReference type="PROSITE" id="PS51000"/>
    </source>
</evidence>
<dbReference type="InterPro" id="IPR036390">
    <property type="entry name" value="WH_DNA-bd_sf"/>
</dbReference>
<dbReference type="PRINTS" id="PR00037">
    <property type="entry name" value="HTHLACR"/>
</dbReference>
<keyword evidence="6" id="KW-1185">Reference proteome</keyword>
<dbReference type="Gene3D" id="3.40.50.2300">
    <property type="match status" value="2"/>
</dbReference>
<dbReference type="RefSeq" id="WP_062074056.1">
    <property type="nucleotide sequence ID" value="NZ_BBRC01000002.1"/>
</dbReference>
<dbReference type="Gene3D" id="1.10.10.10">
    <property type="entry name" value="Winged helix-like DNA-binding domain superfamily/Winged helix DNA-binding domain"/>
    <property type="match status" value="1"/>
</dbReference>
<dbReference type="InterPro" id="IPR036388">
    <property type="entry name" value="WH-like_DNA-bd_sf"/>
</dbReference>
<protein>
    <submittedName>
        <fullName evidence="5">DNA-binding LacI/PurR family transcriptional regulator</fullName>
    </submittedName>
</protein>
<organism evidence="5 6">
    <name type="scientific">Demequina lutea</name>
    <dbReference type="NCBI Taxonomy" id="431489"/>
    <lineage>
        <taxon>Bacteria</taxon>
        <taxon>Bacillati</taxon>
        <taxon>Actinomycetota</taxon>
        <taxon>Actinomycetes</taxon>
        <taxon>Micrococcales</taxon>
        <taxon>Demequinaceae</taxon>
        <taxon>Demequina</taxon>
    </lineage>
</organism>
<evidence type="ECO:0000256" key="2">
    <source>
        <dbReference type="ARBA" id="ARBA00023125"/>
    </source>
</evidence>
<dbReference type="PANTHER" id="PTHR30146">
    <property type="entry name" value="LACI-RELATED TRANSCRIPTIONAL REPRESSOR"/>
    <property type="match status" value="1"/>
</dbReference>
<dbReference type="InterPro" id="IPR046335">
    <property type="entry name" value="LacI/GalR-like_sensor"/>
</dbReference>
<dbReference type="SMART" id="SM00420">
    <property type="entry name" value="HTH_DEOR"/>
    <property type="match status" value="1"/>
</dbReference>
<proteinExistence type="predicted"/>
<keyword evidence="3" id="KW-0804">Transcription</keyword>
<dbReference type="PANTHER" id="PTHR30146:SF155">
    <property type="entry name" value="ALANINE RACEMASE"/>
    <property type="match status" value="1"/>
</dbReference>
<dbReference type="Proteomes" id="UP000547973">
    <property type="component" value="Unassembled WGS sequence"/>
</dbReference>
<keyword evidence="2 5" id="KW-0238">DNA-binding</keyword>
<dbReference type="GO" id="GO:0000976">
    <property type="term" value="F:transcription cis-regulatory region binding"/>
    <property type="evidence" value="ECO:0007669"/>
    <property type="project" value="TreeGrafter"/>
</dbReference>
<dbReference type="CDD" id="cd06267">
    <property type="entry name" value="PBP1_LacI_sugar_binding-like"/>
    <property type="match status" value="1"/>
</dbReference>
<dbReference type="EMBL" id="JACBZO010000001">
    <property type="protein sequence ID" value="NYI42181.1"/>
    <property type="molecule type" value="Genomic_DNA"/>
</dbReference>
<dbReference type="InterPro" id="IPR001034">
    <property type="entry name" value="DeoR_HTH"/>
</dbReference>
<dbReference type="SUPFAM" id="SSF53822">
    <property type="entry name" value="Periplasmic binding protein-like I"/>
    <property type="match status" value="1"/>
</dbReference>